<evidence type="ECO:0000313" key="2">
    <source>
        <dbReference type="Proteomes" id="UP000798951"/>
    </source>
</evidence>
<gene>
    <name evidence="1" type="ORF">FNL39_106390</name>
</gene>
<comment type="caution">
    <text evidence="1">The sequence shown here is derived from an EMBL/GenBank/DDBJ whole genome shotgun (WGS) entry which is preliminary data.</text>
</comment>
<reference evidence="1 2" key="1">
    <citation type="submission" date="2019-07" db="EMBL/GenBank/DDBJ databases">
        <title>Genomic Encyclopedia of Type Strains, Phase IV (KMG-IV): sequencing the most valuable type-strain genomes for metagenomic binning, comparative biology and taxonomic classification.</title>
        <authorList>
            <person name="Goeker M."/>
        </authorList>
    </citation>
    <scope>NUCLEOTIDE SEQUENCE [LARGE SCALE GENOMIC DNA]</scope>
    <source>
        <strain evidence="1 2">DSM 44831</strain>
    </source>
</reference>
<proteinExistence type="predicted"/>
<sequence length="222" mass="24548">MLHIKLTEAVPAEDPTDPLERDFYGWDPNRSLEENWRSNRGYYALGTRADREQYVLFSYNKTGRIVMAARIDGIVDAVGRPGRRIIAGELLDTDHPVWQAYVGDLAPAKSRSARNPITYDDDTTPGFGRPCRCGCGTEIFGAVFVSGHDQAALHQRVAMIGTIPEFLDWFDAVMAGNTESDRTQTTVLRTDGQLVLSVRTDGGVDLTFAPSTPAEAKERGRL</sequence>
<dbReference type="RefSeq" id="WP_067984506.1">
    <property type="nucleotide sequence ID" value="NZ_VMSD01000006.1"/>
</dbReference>
<dbReference type="Proteomes" id="UP000798951">
    <property type="component" value="Unassembled WGS sequence"/>
</dbReference>
<accession>A0ABQ6YJN5</accession>
<name>A0ABQ6YJN5_9NOCA</name>
<dbReference type="EMBL" id="VMSD01000006">
    <property type="protein sequence ID" value="KAF0845995.1"/>
    <property type="molecule type" value="Genomic_DNA"/>
</dbReference>
<organism evidence="1 2">
    <name type="scientific">Nocardia caishijiensis</name>
    <dbReference type="NCBI Taxonomy" id="184756"/>
    <lineage>
        <taxon>Bacteria</taxon>
        <taxon>Bacillati</taxon>
        <taxon>Actinomycetota</taxon>
        <taxon>Actinomycetes</taxon>
        <taxon>Mycobacteriales</taxon>
        <taxon>Nocardiaceae</taxon>
        <taxon>Nocardia</taxon>
    </lineage>
</organism>
<keyword evidence="2" id="KW-1185">Reference proteome</keyword>
<protein>
    <submittedName>
        <fullName evidence="1">Uncharacterized protein</fullName>
    </submittedName>
</protein>
<evidence type="ECO:0000313" key="1">
    <source>
        <dbReference type="EMBL" id="KAF0845995.1"/>
    </source>
</evidence>